<name>Z9JJG5_9GAMM</name>
<evidence type="ECO:0000313" key="3">
    <source>
        <dbReference type="Proteomes" id="UP000020406"/>
    </source>
</evidence>
<sequence>MHLKYWAMAAALSAVLLTPQAKAVEDMGCKLRFNLAGWSVFYKTASGIGTVTCANGMVVPVTISAKGGGLTFGKYKFIGGKGKFFGIYNIKDVFGTYGGAEAHIGIVKSGGIQLVTKGDASLSLGGTGSGIDVGIGFGNFVIKPRQSVQSNVVRRVQPRPSVAGCKPNT</sequence>
<dbReference type="GeneID" id="68900482"/>
<feature type="signal peptide" evidence="1">
    <location>
        <begin position="1"/>
        <end position="23"/>
    </location>
</feature>
<dbReference type="AlphaFoldDB" id="Z9JJG5"/>
<dbReference type="Proteomes" id="UP000020406">
    <property type="component" value="Unassembled WGS sequence"/>
</dbReference>
<evidence type="ECO:0000256" key="1">
    <source>
        <dbReference type="SAM" id="SignalP"/>
    </source>
</evidence>
<proteinExistence type="predicted"/>
<accession>Z9JJG5</accession>
<dbReference type="PATRIC" id="fig|1444770.3.peg.1955"/>
<dbReference type="RefSeq" id="WP_038271446.1">
    <property type="nucleotide sequence ID" value="NZ_CP053627.1"/>
</dbReference>
<keyword evidence="1" id="KW-0732">Signal</keyword>
<evidence type="ECO:0000313" key="2">
    <source>
        <dbReference type="EMBL" id="EWS77907.1"/>
    </source>
</evidence>
<dbReference type="STRING" id="1444770.AF72_08245"/>
<reference evidence="2 3" key="1">
    <citation type="journal article" date="2014" name="Genome Announc.">
        <title>Draft Genome Sequence of Xylella fastidiosa Pear Leaf Scorch Strain in Taiwan.</title>
        <authorList>
            <person name="Su C.C."/>
            <person name="Deng W.L."/>
            <person name="Jan F.J."/>
            <person name="Chang C.J."/>
            <person name="Huang H."/>
            <person name="Chen J."/>
        </authorList>
    </citation>
    <scope>NUCLEOTIDE SEQUENCE [LARGE SCALE GENOMIC DNA]</scope>
    <source>
        <strain evidence="2 3">PLS229</strain>
    </source>
</reference>
<dbReference type="eggNOG" id="COG5400">
    <property type="taxonomic scope" value="Bacteria"/>
</dbReference>
<feature type="chain" id="PRO_5004991346" description="Secreted protein" evidence="1">
    <location>
        <begin position="24"/>
        <end position="169"/>
    </location>
</feature>
<evidence type="ECO:0008006" key="4">
    <source>
        <dbReference type="Google" id="ProtNLM"/>
    </source>
</evidence>
<dbReference type="EMBL" id="JDSQ01000012">
    <property type="protein sequence ID" value="EWS77907.1"/>
    <property type="molecule type" value="Genomic_DNA"/>
</dbReference>
<comment type="caution">
    <text evidence="2">The sequence shown here is derived from an EMBL/GenBank/DDBJ whole genome shotgun (WGS) entry which is preliminary data.</text>
</comment>
<dbReference type="OrthoDB" id="6024727at2"/>
<organism evidence="2 3">
    <name type="scientific">Xylella taiwanensis</name>
    <dbReference type="NCBI Taxonomy" id="1444770"/>
    <lineage>
        <taxon>Bacteria</taxon>
        <taxon>Pseudomonadati</taxon>
        <taxon>Pseudomonadota</taxon>
        <taxon>Gammaproteobacteria</taxon>
        <taxon>Lysobacterales</taxon>
        <taxon>Lysobacteraceae</taxon>
        <taxon>Xylella</taxon>
    </lineage>
</organism>
<protein>
    <recommendedName>
        <fullName evidence="4">Secreted protein</fullName>
    </recommendedName>
</protein>
<gene>
    <name evidence="2" type="ORF">AF72_08245</name>
</gene>